<dbReference type="InterPro" id="IPR019405">
    <property type="entry name" value="Lactonase_7-beta_prop"/>
</dbReference>
<dbReference type="EMBL" id="JBAHYK010000019">
    <property type="protein sequence ID" value="KAL0580972.1"/>
    <property type="molecule type" value="Genomic_DNA"/>
</dbReference>
<protein>
    <submittedName>
        <fullName evidence="4">Uncharacterized protein</fullName>
    </submittedName>
</protein>
<keyword evidence="5" id="KW-1185">Reference proteome</keyword>
<dbReference type="Proteomes" id="UP001465976">
    <property type="component" value="Unassembled WGS sequence"/>
</dbReference>
<organism evidence="4 5">
    <name type="scientific">Marasmius crinis-equi</name>
    <dbReference type="NCBI Taxonomy" id="585013"/>
    <lineage>
        <taxon>Eukaryota</taxon>
        <taxon>Fungi</taxon>
        <taxon>Dikarya</taxon>
        <taxon>Basidiomycota</taxon>
        <taxon>Agaricomycotina</taxon>
        <taxon>Agaricomycetes</taxon>
        <taxon>Agaricomycetidae</taxon>
        <taxon>Agaricales</taxon>
        <taxon>Marasmiineae</taxon>
        <taxon>Marasmiaceae</taxon>
        <taxon>Marasmius</taxon>
    </lineage>
</organism>
<gene>
    <name evidence="4" type="ORF">V5O48_001064</name>
</gene>
<evidence type="ECO:0000256" key="3">
    <source>
        <dbReference type="SAM" id="SignalP"/>
    </source>
</evidence>
<dbReference type="InterPro" id="IPR050282">
    <property type="entry name" value="Cycloisomerase_2"/>
</dbReference>
<feature type="compositionally biased region" description="Polar residues" evidence="2">
    <location>
        <begin position="41"/>
        <end position="60"/>
    </location>
</feature>
<dbReference type="SUPFAM" id="SSF101908">
    <property type="entry name" value="Putative isomerase YbhE"/>
    <property type="match status" value="1"/>
</dbReference>
<comment type="caution">
    <text evidence="4">The sequence shown here is derived from an EMBL/GenBank/DDBJ whole genome shotgun (WGS) entry which is preliminary data.</text>
</comment>
<sequence length="447" mass="45965">MKVSISFVFVSLFLASVVSAMPIERRKTIAEGGKVVKMNDSKNANGQDNQNSDGKNSNATDANGKAGALYFITNEDDGNFVVSAEIAEDGKVALSQAISTGGVGVRGNNENKNDPGPLFSQGAVQVSPAAKLLATVNSGSNTLALFSIDENDPTVLTKVGSLVGSGGEFPVSVAFNSKGDKLCALNGGEVNSVSCFKVDKENGLTPLAGGNRALGLNQTTPGTGVAGSVSHVLFSEDDKQLIASVKGVADPEKVVGALAVFDVADDGSLSKDFKVLAPPANGLAPFGMALVPGNKAVVVADPNNGFDVIDLEKGDSADSKSVAVDVDNQKAIGWTSRSQKTGNFFLSDSVTGRVTEVKVDDNLKGSVVSETDLGNDSGSIDNTVATIKDKDFLYVLSSKANAIDVLSVDGAGKVSKLQRHDIANPAKQANLKLNANNVQGLAAFVKA</sequence>
<dbReference type="Pfam" id="PF10282">
    <property type="entry name" value="Lactonase"/>
    <property type="match status" value="1"/>
</dbReference>
<feature type="region of interest" description="Disordered" evidence="2">
    <location>
        <begin position="34"/>
        <end position="60"/>
    </location>
</feature>
<dbReference type="PANTHER" id="PTHR30344">
    <property type="entry name" value="6-PHOSPHOGLUCONOLACTONASE-RELATED"/>
    <property type="match status" value="1"/>
</dbReference>
<evidence type="ECO:0000256" key="2">
    <source>
        <dbReference type="SAM" id="MobiDB-lite"/>
    </source>
</evidence>
<dbReference type="Gene3D" id="2.130.10.10">
    <property type="entry name" value="YVTN repeat-like/Quinoprotein amine dehydrogenase"/>
    <property type="match status" value="2"/>
</dbReference>
<proteinExistence type="inferred from homology"/>
<feature type="signal peptide" evidence="3">
    <location>
        <begin position="1"/>
        <end position="20"/>
    </location>
</feature>
<name>A0ABR3FZY3_9AGAR</name>
<evidence type="ECO:0000256" key="1">
    <source>
        <dbReference type="ARBA" id="ARBA00005564"/>
    </source>
</evidence>
<reference evidence="4 5" key="1">
    <citation type="submission" date="2024-02" db="EMBL/GenBank/DDBJ databases">
        <title>A draft genome for the cacao thread blight pathogen Marasmius crinis-equi.</title>
        <authorList>
            <person name="Cohen S.P."/>
            <person name="Baruah I.K."/>
            <person name="Amoako-Attah I."/>
            <person name="Bukari Y."/>
            <person name="Meinhardt L.W."/>
            <person name="Bailey B.A."/>
        </authorList>
    </citation>
    <scope>NUCLEOTIDE SEQUENCE [LARGE SCALE GENOMIC DNA]</scope>
    <source>
        <strain evidence="4 5">GH-76</strain>
    </source>
</reference>
<feature type="chain" id="PRO_5045870663" evidence="3">
    <location>
        <begin position="21"/>
        <end position="447"/>
    </location>
</feature>
<evidence type="ECO:0000313" key="5">
    <source>
        <dbReference type="Proteomes" id="UP001465976"/>
    </source>
</evidence>
<comment type="similarity">
    <text evidence="1">Belongs to the cycloisomerase 2 family.</text>
</comment>
<dbReference type="PANTHER" id="PTHR30344:SF1">
    <property type="entry name" value="6-PHOSPHOGLUCONOLACTONASE"/>
    <property type="match status" value="1"/>
</dbReference>
<keyword evidence="3" id="KW-0732">Signal</keyword>
<dbReference type="InterPro" id="IPR015943">
    <property type="entry name" value="WD40/YVTN_repeat-like_dom_sf"/>
</dbReference>
<evidence type="ECO:0000313" key="4">
    <source>
        <dbReference type="EMBL" id="KAL0580972.1"/>
    </source>
</evidence>
<accession>A0ABR3FZY3</accession>